<dbReference type="CDD" id="cd14852">
    <property type="entry name" value="LD-carboxypeptidase"/>
    <property type="match status" value="1"/>
</dbReference>
<protein>
    <submittedName>
        <fullName evidence="3">M15 family metallopeptidase</fullName>
    </submittedName>
</protein>
<feature type="compositionally biased region" description="Basic and acidic residues" evidence="1">
    <location>
        <begin position="59"/>
        <end position="68"/>
    </location>
</feature>
<accession>A0A9D1JW79</accession>
<reference evidence="3" key="2">
    <citation type="journal article" date="2021" name="PeerJ">
        <title>Extensive microbial diversity within the chicken gut microbiome revealed by metagenomics and culture.</title>
        <authorList>
            <person name="Gilroy R."/>
            <person name="Ravi A."/>
            <person name="Getino M."/>
            <person name="Pursley I."/>
            <person name="Horton D.L."/>
            <person name="Alikhan N.F."/>
            <person name="Baker D."/>
            <person name="Gharbi K."/>
            <person name="Hall N."/>
            <person name="Watson M."/>
            <person name="Adriaenssens E.M."/>
            <person name="Foster-Nyarko E."/>
            <person name="Jarju S."/>
            <person name="Secka A."/>
            <person name="Antonio M."/>
            <person name="Oren A."/>
            <person name="Chaudhuri R.R."/>
            <person name="La Ragione R."/>
            <person name="Hildebrand F."/>
            <person name="Pallen M.J."/>
        </authorList>
    </citation>
    <scope>NUCLEOTIDE SEQUENCE</scope>
    <source>
        <strain evidence="3">ChiHjej10B9-9673</strain>
    </source>
</reference>
<dbReference type="Gene3D" id="3.30.1380.10">
    <property type="match status" value="1"/>
</dbReference>
<name>A0A9D1JW79_9FIRM</name>
<sequence length="261" mass="29427">MQTKRILSAFAFTLLTIFLLLVVASRSGEAAKAEEYHNVDADIGQGMPEPTPHGVMPGGKEENDPKDAEKPDIDITSWEYILAGPSNNIGKYTPYVVAIEDTAQYFDERAITPLVNFLNAARDAGFTPYIQTAYRSYSSQEYLLNGRASQIAWPEYPTAEDYAEAEKYVAPPGESDHQTGLGVDITDRYYGSLDANQMNQEFLVWLREHCAEYGFILRYPAAKESITGRNEPYHFRYVGVEAATYIMEHNLCLEQFKALYQ</sequence>
<dbReference type="InterPro" id="IPR009045">
    <property type="entry name" value="Zn_M74/Hedgehog-like"/>
</dbReference>
<proteinExistence type="predicted"/>
<organism evidence="3 4">
    <name type="scientific">Candidatus Scatomorpha merdipullorum</name>
    <dbReference type="NCBI Taxonomy" id="2840927"/>
    <lineage>
        <taxon>Bacteria</taxon>
        <taxon>Bacillati</taxon>
        <taxon>Bacillota</taxon>
        <taxon>Clostridia</taxon>
        <taxon>Eubacteriales</taxon>
        <taxon>Candidatus Scatomorpha</taxon>
    </lineage>
</organism>
<dbReference type="Proteomes" id="UP000824001">
    <property type="component" value="Unassembled WGS sequence"/>
</dbReference>
<comment type="caution">
    <text evidence="3">The sequence shown here is derived from an EMBL/GenBank/DDBJ whole genome shotgun (WGS) entry which is preliminary data.</text>
</comment>
<dbReference type="InterPro" id="IPR052179">
    <property type="entry name" value="DD-CPase-like"/>
</dbReference>
<feature type="region of interest" description="Disordered" evidence="1">
    <location>
        <begin position="42"/>
        <end position="68"/>
    </location>
</feature>
<reference evidence="3" key="1">
    <citation type="submission" date="2020-10" db="EMBL/GenBank/DDBJ databases">
        <authorList>
            <person name="Gilroy R."/>
        </authorList>
    </citation>
    <scope>NUCLEOTIDE SEQUENCE</scope>
    <source>
        <strain evidence="3">ChiHjej10B9-9673</strain>
    </source>
</reference>
<dbReference type="EMBL" id="DVJK01000154">
    <property type="protein sequence ID" value="HIS66999.1"/>
    <property type="molecule type" value="Genomic_DNA"/>
</dbReference>
<evidence type="ECO:0000256" key="1">
    <source>
        <dbReference type="SAM" id="MobiDB-lite"/>
    </source>
</evidence>
<evidence type="ECO:0000313" key="4">
    <source>
        <dbReference type="Proteomes" id="UP000824001"/>
    </source>
</evidence>
<dbReference type="GO" id="GO:0006508">
    <property type="term" value="P:proteolysis"/>
    <property type="evidence" value="ECO:0007669"/>
    <property type="project" value="InterPro"/>
</dbReference>
<dbReference type="InterPro" id="IPR003709">
    <property type="entry name" value="VanY-like_core_dom"/>
</dbReference>
<gene>
    <name evidence="3" type="ORF">IAC18_05485</name>
</gene>
<dbReference type="SUPFAM" id="SSF55166">
    <property type="entry name" value="Hedgehog/DD-peptidase"/>
    <property type="match status" value="1"/>
</dbReference>
<dbReference type="AlphaFoldDB" id="A0A9D1JW79"/>
<dbReference type="InterPro" id="IPR058193">
    <property type="entry name" value="VanY/YodJ_core_dom"/>
</dbReference>
<dbReference type="PANTHER" id="PTHR34385">
    <property type="entry name" value="D-ALANYL-D-ALANINE CARBOXYPEPTIDASE"/>
    <property type="match status" value="1"/>
</dbReference>
<feature type="domain" description="D-alanyl-D-alanine carboxypeptidase-like core" evidence="2">
    <location>
        <begin position="105"/>
        <end position="239"/>
    </location>
</feature>
<dbReference type="Pfam" id="PF02557">
    <property type="entry name" value="VanY"/>
    <property type="match status" value="1"/>
</dbReference>
<dbReference type="GO" id="GO:0008233">
    <property type="term" value="F:peptidase activity"/>
    <property type="evidence" value="ECO:0007669"/>
    <property type="project" value="InterPro"/>
</dbReference>
<dbReference type="PANTHER" id="PTHR34385:SF1">
    <property type="entry name" value="PEPTIDOGLYCAN L-ALANYL-D-GLUTAMATE ENDOPEPTIDASE CWLK"/>
    <property type="match status" value="1"/>
</dbReference>
<evidence type="ECO:0000259" key="2">
    <source>
        <dbReference type="Pfam" id="PF02557"/>
    </source>
</evidence>
<evidence type="ECO:0000313" key="3">
    <source>
        <dbReference type="EMBL" id="HIS66999.1"/>
    </source>
</evidence>